<dbReference type="EMBL" id="GG749533">
    <property type="protein sequence ID" value="KMW68934.1"/>
    <property type="molecule type" value="Genomic_DNA"/>
</dbReference>
<proteinExistence type="predicted"/>
<organism evidence="2">
    <name type="scientific">Ajellomyces dermatitidis (strain ATCC 18188 / CBS 674.68)</name>
    <name type="common">Blastomyces dermatitidis</name>
    <dbReference type="NCBI Taxonomy" id="653446"/>
    <lineage>
        <taxon>Eukaryota</taxon>
        <taxon>Fungi</taxon>
        <taxon>Dikarya</taxon>
        <taxon>Ascomycota</taxon>
        <taxon>Pezizomycotina</taxon>
        <taxon>Eurotiomycetes</taxon>
        <taxon>Eurotiomycetidae</taxon>
        <taxon>Onygenales</taxon>
        <taxon>Ajellomycetaceae</taxon>
        <taxon>Blastomyces</taxon>
    </lineage>
</organism>
<name>A0A0J9HID3_AJEDA</name>
<feature type="region of interest" description="Disordered" evidence="1">
    <location>
        <begin position="49"/>
        <end position="87"/>
    </location>
</feature>
<evidence type="ECO:0000256" key="1">
    <source>
        <dbReference type="SAM" id="MobiDB-lite"/>
    </source>
</evidence>
<feature type="compositionally biased region" description="Polar residues" evidence="1">
    <location>
        <begin position="16"/>
        <end position="28"/>
    </location>
</feature>
<accession>A0A0J9HID3</accession>
<dbReference type="Proteomes" id="UP000007802">
    <property type="component" value="Unassembled WGS sequence"/>
</dbReference>
<sequence length="191" mass="21199">MSSLSTSQSSRKKTLYSHSCTQTAQQASIDKESDKGDITQYVKVTERVMKSSASQDTDTHHESDDGISSPSATCTALTGARPASSSMSRMSQDNMIFMLLDDLMAFCDRMSMCQKVTPAVNNFKSQIHKYQKDVQKAMNTKAVITFDSTNYQAWYTGILTDTEVIDESDILMKNQHVCSDDISQDVLSAEK</sequence>
<evidence type="ECO:0000313" key="2">
    <source>
        <dbReference type="EMBL" id="KMW68934.1"/>
    </source>
</evidence>
<feature type="region of interest" description="Disordered" evidence="1">
    <location>
        <begin position="1"/>
        <end position="36"/>
    </location>
</feature>
<feature type="compositionally biased region" description="Polar residues" evidence="1">
    <location>
        <begin position="66"/>
        <end position="76"/>
    </location>
</feature>
<dbReference type="AlphaFoldDB" id="A0A0J9HID3"/>
<reference evidence="2" key="1">
    <citation type="submission" date="2010-03" db="EMBL/GenBank/DDBJ databases">
        <title>Annotation of Blastomyces dermatitidis strain ATCC 18188.</title>
        <authorList>
            <consortium name="The Broad Institute Genome Sequencing Platform"/>
            <consortium name="Broad Institute Genome Sequencing Center for Infectious Disease."/>
            <person name="Cuomo C."/>
            <person name="Klein B."/>
            <person name="Sullivan T."/>
            <person name="Heitman J."/>
            <person name="Young S."/>
            <person name="Zeng Q."/>
            <person name="Gargeya S."/>
            <person name="Alvarado L."/>
            <person name="Berlin A.M."/>
            <person name="Chapman S.B."/>
            <person name="Chen Z."/>
            <person name="Freedman E."/>
            <person name="Gellesch M."/>
            <person name="Goldberg J."/>
            <person name="Griggs A."/>
            <person name="Gujja S."/>
            <person name="Heilman E."/>
            <person name="Heiman D."/>
            <person name="Howarth C."/>
            <person name="Mehta T."/>
            <person name="Neiman D."/>
            <person name="Pearson M."/>
            <person name="Roberts A."/>
            <person name="Saif S."/>
            <person name="Shea T."/>
            <person name="Shenoy N."/>
            <person name="Sisk P."/>
            <person name="Stolte C."/>
            <person name="Sykes S."/>
            <person name="White J."/>
            <person name="Yandava C."/>
            <person name="Haas B."/>
            <person name="Nusbaum C."/>
            <person name="Birren B."/>
        </authorList>
    </citation>
    <scope>NUCLEOTIDE SEQUENCE</scope>
    <source>
        <strain evidence="2">ATCC 18188</strain>
    </source>
</reference>
<protein>
    <submittedName>
        <fullName evidence="2">Uncharacterized protein</fullName>
    </submittedName>
</protein>
<gene>
    <name evidence="2" type="ORF">BDDG_13140</name>
</gene>